<evidence type="ECO:0000256" key="1">
    <source>
        <dbReference type="ARBA" id="ARBA00004141"/>
    </source>
</evidence>
<evidence type="ECO:0000256" key="5">
    <source>
        <dbReference type="ARBA" id="ARBA00023136"/>
    </source>
</evidence>
<feature type="transmembrane region" description="Helical" evidence="8">
    <location>
        <begin position="569"/>
        <end position="591"/>
    </location>
</feature>
<keyword evidence="5 8" id="KW-0472">Membrane</keyword>
<accession>A0ABX2EAT8</accession>
<dbReference type="Proteomes" id="UP000737171">
    <property type="component" value="Unassembled WGS sequence"/>
</dbReference>
<keyword evidence="3" id="KW-0201">Cytochrome c-type biogenesis</keyword>
<keyword evidence="2 8" id="KW-0812">Transmembrane</keyword>
<dbReference type="PANTHER" id="PTHR32234">
    <property type="entry name" value="THIOL:DISULFIDE INTERCHANGE PROTEIN DSBD"/>
    <property type="match status" value="1"/>
</dbReference>
<keyword evidence="9" id="KW-0732">Signal</keyword>
<keyword evidence="13" id="KW-1185">Reference proteome</keyword>
<evidence type="ECO:0000259" key="11">
    <source>
        <dbReference type="Pfam" id="PF11412"/>
    </source>
</evidence>
<evidence type="ECO:0000313" key="12">
    <source>
        <dbReference type="EMBL" id="NRF65621.1"/>
    </source>
</evidence>
<dbReference type="InterPro" id="IPR028250">
    <property type="entry name" value="DsbDN"/>
</dbReference>
<feature type="region of interest" description="Disordered" evidence="7">
    <location>
        <begin position="724"/>
        <end position="750"/>
    </location>
</feature>
<dbReference type="InterPro" id="IPR003834">
    <property type="entry name" value="Cyt_c_assmbl_TM_dom"/>
</dbReference>
<evidence type="ECO:0000259" key="10">
    <source>
        <dbReference type="Pfam" id="PF02683"/>
    </source>
</evidence>
<dbReference type="SUPFAM" id="SSF52833">
    <property type="entry name" value="Thioredoxin-like"/>
    <property type="match status" value="1"/>
</dbReference>
<feature type="transmembrane region" description="Helical" evidence="8">
    <location>
        <begin position="318"/>
        <end position="346"/>
    </location>
</feature>
<sequence length="750" mass="78674">MQKISWWRWAAALGGACGIAAACAPAWAADSAVVRTDQVRAELLAHAPEGVAPGKPLMLGLLIEHQPHWHTYWRNPGDSGLPTTLTWQLPAGLAAGEIQWPRPHRLPVGPLVNYGYEGRLLLPVPVQVTQPPAGANLTIGLRADWLVCKEVCIPESGEFRLQLPAQAATAAHGALFEAARAAQPRPLANARATARVDGAALALQVDGLPAGWRGQAVEYFAADAGLIEHAGRIEARWQGERLLLRVPLSAQRSASPALLDAVLARPGAADAVQVGFRVEGAWPAPGAAPQGAAAPAVAAPGTAASEQPVPADEGMSLALAWVLAFAGGLLLNLMPCVFPVLSLKVLGFTHDVGQRRALLAGGLAYSAGVITSFVGLAALLLMLRAAGAGLGWGFQLQSPAFVAGLALLFTMLGLNLAGVFEFGKFAPDSVCTKRARRPLVDHALTGVLAVLIASPCTAPFMGAALGAALTQPAGIALGLFAMLGAGMAAPYLLIAAWPRLTDWLPRPGPWMAHFKAAMAFPMFATVVWLLWVIGQQVGVDGAAALLGLLVLVAFVAWIFSISRGGARRWAWRGGALALLVVAAGWTAPWLLRDEAQLQAAGAKLPAALSAAAWQPWSAQRVREAQATGRPVFVDFTAAWCVTCQFNKRVVLAQREVMADFERKRVLLLRADWTRKDARITAALNELGRSGVPVYALYGPGEAAPRLLSEMLSVAEVREAIAAWPSAPDSKPAGTPVATAADAGTSSRSEQ</sequence>
<dbReference type="InterPro" id="IPR017937">
    <property type="entry name" value="Thioredoxin_CS"/>
</dbReference>
<proteinExistence type="predicted"/>
<feature type="domain" description="Cytochrome C biogenesis protein transmembrane" evidence="10">
    <location>
        <begin position="321"/>
        <end position="530"/>
    </location>
</feature>
<feature type="transmembrane region" description="Helical" evidence="8">
    <location>
        <begin position="510"/>
        <end position="531"/>
    </location>
</feature>
<dbReference type="InterPro" id="IPR036249">
    <property type="entry name" value="Thioredoxin-like_sf"/>
</dbReference>
<dbReference type="PROSITE" id="PS51257">
    <property type="entry name" value="PROKAR_LIPOPROTEIN"/>
    <property type="match status" value="1"/>
</dbReference>
<comment type="caution">
    <text evidence="12">The sequence shown here is derived from an EMBL/GenBank/DDBJ whole genome shotgun (WGS) entry which is preliminary data.</text>
</comment>
<evidence type="ECO:0000256" key="4">
    <source>
        <dbReference type="ARBA" id="ARBA00022989"/>
    </source>
</evidence>
<dbReference type="InterPro" id="IPR035671">
    <property type="entry name" value="DsbD_gamma"/>
</dbReference>
<keyword evidence="4 8" id="KW-1133">Transmembrane helix</keyword>
<feature type="transmembrane region" description="Helical" evidence="8">
    <location>
        <begin position="443"/>
        <end position="469"/>
    </location>
</feature>
<feature type="transmembrane region" description="Helical" evidence="8">
    <location>
        <begin position="475"/>
        <end position="498"/>
    </location>
</feature>
<evidence type="ECO:0000256" key="8">
    <source>
        <dbReference type="SAM" id="Phobius"/>
    </source>
</evidence>
<reference evidence="12 13" key="1">
    <citation type="submission" date="2020-05" db="EMBL/GenBank/DDBJ databases">
        <title>Aquincola sp. isolate from soil.</title>
        <authorList>
            <person name="Han J."/>
            <person name="Kim D.-U."/>
        </authorList>
    </citation>
    <scope>NUCLEOTIDE SEQUENCE [LARGE SCALE GENOMIC DNA]</scope>
    <source>
        <strain evidence="12 13">S2</strain>
    </source>
</reference>
<evidence type="ECO:0000256" key="9">
    <source>
        <dbReference type="SAM" id="SignalP"/>
    </source>
</evidence>
<dbReference type="Pfam" id="PF02683">
    <property type="entry name" value="DsbD_TM"/>
    <property type="match status" value="1"/>
</dbReference>
<evidence type="ECO:0000256" key="2">
    <source>
        <dbReference type="ARBA" id="ARBA00022692"/>
    </source>
</evidence>
<evidence type="ECO:0000256" key="7">
    <source>
        <dbReference type="SAM" id="MobiDB-lite"/>
    </source>
</evidence>
<name>A0ABX2EAT8_9BURK</name>
<dbReference type="EMBL" id="JABRWJ010000001">
    <property type="protein sequence ID" value="NRF65621.1"/>
    <property type="molecule type" value="Genomic_DNA"/>
</dbReference>
<feature type="chain" id="PRO_5047151083" evidence="9">
    <location>
        <begin position="29"/>
        <end position="750"/>
    </location>
</feature>
<feature type="transmembrane region" description="Helical" evidence="8">
    <location>
        <begin position="358"/>
        <end position="381"/>
    </location>
</feature>
<organism evidence="12 13">
    <name type="scientific">Pseudaquabacterium terrae</name>
    <dbReference type="NCBI Taxonomy" id="2732868"/>
    <lineage>
        <taxon>Bacteria</taxon>
        <taxon>Pseudomonadati</taxon>
        <taxon>Pseudomonadota</taxon>
        <taxon>Betaproteobacteria</taxon>
        <taxon>Burkholderiales</taxon>
        <taxon>Sphaerotilaceae</taxon>
        <taxon>Pseudaquabacterium</taxon>
    </lineage>
</organism>
<dbReference type="CDD" id="cd02953">
    <property type="entry name" value="DsbDgamma"/>
    <property type="match status" value="1"/>
</dbReference>
<dbReference type="Gene3D" id="3.40.30.10">
    <property type="entry name" value="Glutaredoxin"/>
    <property type="match status" value="1"/>
</dbReference>
<feature type="transmembrane region" description="Helical" evidence="8">
    <location>
        <begin position="401"/>
        <end position="422"/>
    </location>
</feature>
<dbReference type="PANTHER" id="PTHR32234:SF3">
    <property type="entry name" value="SUPPRESSION OF COPPER SENSITIVITY PROTEIN"/>
    <property type="match status" value="1"/>
</dbReference>
<gene>
    <name evidence="12" type="ORF">HLB44_01355</name>
</gene>
<dbReference type="Pfam" id="PF11412">
    <property type="entry name" value="DsbD_N"/>
    <property type="match status" value="1"/>
</dbReference>
<evidence type="ECO:0000256" key="3">
    <source>
        <dbReference type="ARBA" id="ARBA00022748"/>
    </source>
</evidence>
<feature type="domain" description="Thiol:disulfide interchange protein DsbD N-terminal" evidence="11">
    <location>
        <begin position="53"/>
        <end position="161"/>
    </location>
</feature>
<feature type="transmembrane region" description="Helical" evidence="8">
    <location>
        <begin position="543"/>
        <end position="562"/>
    </location>
</feature>
<dbReference type="PROSITE" id="PS00194">
    <property type="entry name" value="THIOREDOXIN_1"/>
    <property type="match status" value="1"/>
</dbReference>
<comment type="subcellular location">
    <subcellularLocation>
        <location evidence="1">Membrane</location>
        <topology evidence="1">Multi-pass membrane protein</topology>
    </subcellularLocation>
</comment>
<dbReference type="Pfam" id="PF13899">
    <property type="entry name" value="Thioredoxin_7"/>
    <property type="match status" value="1"/>
</dbReference>
<keyword evidence="6" id="KW-0676">Redox-active center</keyword>
<protein>
    <submittedName>
        <fullName evidence="12">Thioredoxin family protein</fullName>
    </submittedName>
</protein>
<evidence type="ECO:0000256" key="6">
    <source>
        <dbReference type="ARBA" id="ARBA00023284"/>
    </source>
</evidence>
<evidence type="ECO:0000313" key="13">
    <source>
        <dbReference type="Proteomes" id="UP000737171"/>
    </source>
</evidence>
<dbReference type="RefSeq" id="WP_173119832.1">
    <property type="nucleotide sequence ID" value="NZ_JABRWJ010000001.1"/>
</dbReference>
<feature type="signal peptide" evidence="9">
    <location>
        <begin position="1"/>
        <end position="28"/>
    </location>
</feature>